<dbReference type="Proteomes" id="UP000695264">
    <property type="component" value="Unassembled WGS sequence"/>
</dbReference>
<dbReference type="NCBIfam" id="TIGR01167">
    <property type="entry name" value="LPXTG_anchor"/>
    <property type="match status" value="1"/>
</dbReference>
<dbReference type="EMBL" id="JAATEN010000005">
    <property type="protein sequence ID" value="NJQ00726.1"/>
    <property type="molecule type" value="Genomic_DNA"/>
</dbReference>
<comment type="caution">
    <text evidence="3">The sequence shown here is derived from an EMBL/GenBank/DDBJ whole genome shotgun (WGS) entry which is preliminary data.</text>
</comment>
<accession>A0ABX1BSP0</accession>
<feature type="transmembrane region" description="Helical" evidence="2">
    <location>
        <begin position="181"/>
        <end position="203"/>
    </location>
</feature>
<organism evidence="3 4">
    <name type="scientific">Streptomyces zingiberis</name>
    <dbReference type="NCBI Taxonomy" id="2053010"/>
    <lineage>
        <taxon>Bacteria</taxon>
        <taxon>Bacillati</taxon>
        <taxon>Actinomycetota</taxon>
        <taxon>Actinomycetes</taxon>
        <taxon>Kitasatosporales</taxon>
        <taxon>Streptomycetaceae</taxon>
        <taxon>Streptomyces</taxon>
    </lineage>
</organism>
<sequence>MPGKIVAGSGWHTFELTFTNPSSSELSEVDYFAGVGPADENAEYAFDAKLVVLEVFDEDERVWVPVDDGSGHSVGWIGWGDLAGEHSSTFEMRLNVKAGAPVGAGLTIGAGIYLDEDGKCFGVGENSFDLEIVAPGTKPGNGPGPQTGGKTPVSTTPTEKPSRDDVPQVQGSLAETGSSSALPMIAVIGGVAMAAGAGTILVVRRRRAGDLGAVA</sequence>
<protein>
    <submittedName>
        <fullName evidence="3">LPXTG cell wall anchor domain-containing protein</fullName>
    </submittedName>
</protein>
<keyword evidence="2" id="KW-0472">Membrane</keyword>
<gene>
    <name evidence="3" type="ORF">HCK00_09295</name>
</gene>
<reference evidence="3 4" key="1">
    <citation type="submission" date="2020-03" db="EMBL/GenBank/DDBJ databases">
        <title>WGS of actinomycetes isolated from Thailand.</title>
        <authorList>
            <person name="Thawai C."/>
        </authorList>
    </citation>
    <scope>NUCLEOTIDE SEQUENCE [LARGE SCALE GENOMIC DNA]</scope>
    <source>
        <strain evidence="3 4">PLAI 1-29</strain>
    </source>
</reference>
<keyword evidence="2" id="KW-0812">Transmembrane</keyword>
<evidence type="ECO:0000313" key="4">
    <source>
        <dbReference type="Proteomes" id="UP000695264"/>
    </source>
</evidence>
<evidence type="ECO:0000313" key="3">
    <source>
        <dbReference type="EMBL" id="NJQ00726.1"/>
    </source>
</evidence>
<keyword evidence="2" id="KW-1133">Transmembrane helix</keyword>
<evidence type="ECO:0000256" key="1">
    <source>
        <dbReference type="SAM" id="MobiDB-lite"/>
    </source>
</evidence>
<evidence type="ECO:0000256" key="2">
    <source>
        <dbReference type="SAM" id="Phobius"/>
    </source>
</evidence>
<proteinExistence type="predicted"/>
<keyword evidence="4" id="KW-1185">Reference proteome</keyword>
<dbReference type="NCBIfam" id="NF041528">
    <property type="entry name" value="strep_LAETG"/>
    <property type="match status" value="1"/>
</dbReference>
<feature type="region of interest" description="Disordered" evidence="1">
    <location>
        <begin position="134"/>
        <end position="175"/>
    </location>
</feature>
<name>A0ABX1BSP0_9ACTN</name>
<feature type="compositionally biased region" description="Polar residues" evidence="1">
    <location>
        <begin position="148"/>
        <end position="159"/>
    </location>
</feature>